<dbReference type="PANTHER" id="PTHR43660:SF1">
    <property type="entry name" value="DIPEPTIDYL CARBOXYPEPTIDASE"/>
    <property type="match status" value="1"/>
</dbReference>
<evidence type="ECO:0000256" key="6">
    <source>
        <dbReference type="ARBA" id="ARBA00023049"/>
    </source>
</evidence>
<keyword evidence="4 7" id="KW-0378">Hydrolase</keyword>
<accession>A0ABW1WZS6</accession>
<dbReference type="Pfam" id="PF01432">
    <property type="entry name" value="Peptidase_M3"/>
    <property type="match status" value="1"/>
</dbReference>
<comment type="cofactor">
    <cofactor evidence="7">
        <name>Zn(2+)</name>
        <dbReference type="ChEBI" id="CHEBI:29105"/>
    </cofactor>
    <text evidence="7">Binds 1 zinc ion.</text>
</comment>
<dbReference type="CDD" id="cd06456">
    <property type="entry name" value="M3A_DCP"/>
    <property type="match status" value="1"/>
</dbReference>
<proteinExistence type="inferred from homology"/>
<dbReference type="InterPro" id="IPR034005">
    <property type="entry name" value="M3A_DCP"/>
</dbReference>
<comment type="similarity">
    <text evidence="1 7">Belongs to the peptidase M3 family.</text>
</comment>
<dbReference type="InterPro" id="IPR024077">
    <property type="entry name" value="Neurolysin/TOP_dom2"/>
</dbReference>
<name>A0ABW1WZS6_9ACTN</name>
<dbReference type="Gene3D" id="3.40.390.10">
    <property type="entry name" value="Collagenase (Catalytic Domain)"/>
    <property type="match status" value="1"/>
</dbReference>
<keyword evidence="3 7" id="KW-0479">Metal-binding</keyword>
<evidence type="ECO:0000313" key="9">
    <source>
        <dbReference type="EMBL" id="MFC6395462.1"/>
    </source>
</evidence>
<keyword evidence="10" id="KW-1185">Reference proteome</keyword>
<keyword evidence="2 7" id="KW-0645">Protease</keyword>
<comment type="caution">
    <text evidence="9">The sequence shown here is derived from an EMBL/GenBank/DDBJ whole genome shotgun (WGS) entry which is preliminary data.</text>
</comment>
<dbReference type="EMBL" id="JBHSUA010000002">
    <property type="protein sequence ID" value="MFC6395462.1"/>
    <property type="molecule type" value="Genomic_DNA"/>
</dbReference>
<keyword evidence="6 7" id="KW-0482">Metalloprotease</keyword>
<feature type="domain" description="Peptidase M3A/M3B catalytic" evidence="8">
    <location>
        <begin position="227"/>
        <end position="682"/>
    </location>
</feature>
<dbReference type="InterPro" id="IPR024079">
    <property type="entry name" value="MetalloPept_cat_dom_sf"/>
</dbReference>
<evidence type="ECO:0000256" key="5">
    <source>
        <dbReference type="ARBA" id="ARBA00022833"/>
    </source>
</evidence>
<evidence type="ECO:0000313" key="10">
    <source>
        <dbReference type="Proteomes" id="UP001596266"/>
    </source>
</evidence>
<dbReference type="Proteomes" id="UP001596266">
    <property type="component" value="Unassembled WGS sequence"/>
</dbReference>
<dbReference type="InterPro" id="IPR045090">
    <property type="entry name" value="Pept_M3A_M3B"/>
</dbReference>
<evidence type="ECO:0000256" key="2">
    <source>
        <dbReference type="ARBA" id="ARBA00022670"/>
    </source>
</evidence>
<evidence type="ECO:0000256" key="4">
    <source>
        <dbReference type="ARBA" id="ARBA00022801"/>
    </source>
</evidence>
<dbReference type="PANTHER" id="PTHR43660">
    <property type="entry name" value="DIPEPTIDYL CARBOXYPEPTIDASE"/>
    <property type="match status" value="1"/>
</dbReference>
<evidence type="ECO:0000256" key="7">
    <source>
        <dbReference type="RuleBase" id="RU003435"/>
    </source>
</evidence>
<sequence>MSNPLLTPTDAPYGLPDLSVLTTADYREAIETGLAAQEAEVAAIAANDEAPTFENTVVALENSGRVLKRSMRIFFNKLASDSDEELRDLELELSPKLAAHQDAISFNDALYQRIKQVANADLSSLDDESRYLVSETLRGFELSGAALDADAKARLGEINQELSELSSRFEKNLLNDTNDLAVLFDSAEELDGLTEGLLSSCASAAADRGQAGKYLVALRNFSVHPFLSQLTNRTSRQRIYEATAIKGRRDNEWDNRPLVSRMTALRAERAGLMGHPNHVSLAVADQTVGDPARITEVVYPLAAPAVANMYREAEALQAVIDAQCEQSGTERFELSPWDWAYYADQLREQRYAIDTAALRPFFEYDRVLRDGVFHAATELYGITFEERPRWTTYHPDARIFEVFDADGHALGLFIHDVHARESKRGGAWMNALVEQNFLNDERPVIVNNLNVPKPAAGEPVLLSLDEVTTMFHEFGHALHGLFSQATYSSFSGTSVPRDFVEFPSQVNEMWITWPEVVQHYARHFETDEPIDQSVLDSLRESALFNEGFATTEYLGAALLDQEWHRLAPGTVIAPDGVEAFEAEALERIGLANPYVAPRYRTAYFQHTFGSGYDGKYYAYIWSEVLDADTVEWFRDNGGLTRANGDHFRTELLSRGRTRDPLESYRAFRGRDAVIEPLLARRGLLAD</sequence>
<dbReference type="InterPro" id="IPR001567">
    <property type="entry name" value="Pept_M3A_M3B_dom"/>
</dbReference>
<evidence type="ECO:0000259" key="8">
    <source>
        <dbReference type="Pfam" id="PF01432"/>
    </source>
</evidence>
<dbReference type="SUPFAM" id="SSF55486">
    <property type="entry name" value="Metalloproteases ('zincins'), catalytic domain"/>
    <property type="match status" value="1"/>
</dbReference>
<protein>
    <submittedName>
        <fullName evidence="9">M3 family metallopeptidase</fullName>
    </submittedName>
</protein>
<evidence type="ECO:0000256" key="3">
    <source>
        <dbReference type="ARBA" id="ARBA00022723"/>
    </source>
</evidence>
<dbReference type="RefSeq" id="WP_343886608.1">
    <property type="nucleotide sequence ID" value="NZ_BAAAKI010000017.1"/>
</dbReference>
<keyword evidence="5 7" id="KW-0862">Zinc</keyword>
<evidence type="ECO:0000256" key="1">
    <source>
        <dbReference type="ARBA" id="ARBA00006040"/>
    </source>
</evidence>
<reference evidence="10" key="1">
    <citation type="journal article" date="2019" name="Int. J. Syst. Evol. Microbiol.">
        <title>The Global Catalogue of Microorganisms (GCM) 10K type strain sequencing project: providing services to taxonomists for standard genome sequencing and annotation.</title>
        <authorList>
            <consortium name="The Broad Institute Genomics Platform"/>
            <consortium name="The Broad Institute Genome Sequencing Center for Infectious Disease"/>
            <person name="Wu L."/>
            <person name="Ma J."/>
        </authorList>
    </citation>
    <scope>NUCLEOTIDE SEQUENCE [LARGE SCALE GENOMIC DNA]</scope>
    <source>
        <strain evidence="10">CGMCC 1.15277</strain>
    </source>
</reference>
<gene>
    <name evidence="9" type="ORF">ACFP57_00425</name>
</gene>
<organism evidence="9 10">
    <name type="scientific">Luteococcus sanguinis</name>
    <dbReference type="NCBI Taxonomy" id="174038"/>
    <lineage>
        <taxon>Bacteria</taxon>
        <taxon>Bacillati</taxon>
        <taxon>Actinomycetota</taxon>
        <taxon>Actinomycetes</taxon>
        <taxon>Propionibacteriales</taxon>
        <taxon>Propionibacteriaceae</taxon>
        <taxon>Luteococcus</taxon>
    </lineage>
</organism>
<dbReference type="Gene3D" id="1.10.1370.10">
    <property type="entry name" value="Neurolysin, domain 3"/>
    <property type="match status" value="1"/>
</dbReference>